<comment type="similarity">
    <text evidence="1">Belongs to the short-chain dehydrogenases/reductases (SDR) family.</text>
</comment>
<gene>
    <name evidence="4" type="ORF">BXY39_0614</name>
</gene>
<feature type="domain" description="Ketoreductase" evidence="3">
    <location>
        <begin position="7"/>
        <end position="190"/>
    </location>
</feature>
<dbReference type="Proteomes" id="UP000271227">
    <property type="component" value="Unassembled WGS sequence"/>
</dbReference>
<dbReference type="PRINTS" id="PR00080">
    <property type="entry name" value="SDRFAMILY"/>
</dbReference>
<dbReference type="RefSeq" id="WP_121937329.1">
    <property type="nucleotide sequence ID" value="NZ_REFR01000009.1"/>
</dbReference>
<dbReference type="InterPro" id="IPR057326">
    <property type="entry name" value="KR_dom"/>
</dbReference>
<dbReference type="Pfam" id="PF13561">
    <property type="entry name" value="adh_short_C2"/>
    <property type="match status" value="1"/>
</dbReference>
<comment type="caution">
    <text evidence="4">The sequence shown here is derived from an EMBL/GenBank/DDBJ whole genome shotgun (WGS) entry which is preliminary data.</text>
</comment>
<dbReference type="PANTHER" id="PTHR43477">
    <property type="entry name" value="DIHYDROANTICAPSIN 7-DEHYDROGENASE"/>
    <property type="match status" value="1"/>
</dbReference>
<dbReference type="GO" id="GO:0016491">
    <property type="term" value="F:oxidoreductase activity"/>
    <property type="evidence" value="ECO:0007669"/>
    <property type="project" value="UniProtKB-KW"/>
</dbReference>
<dbReference type="InParanoid" id="A0A3M0CRE8"/>
<dbReference type="InterPro" id="IPR036291">
    <property type="entry name" value="NAD(P)-bd_dom_sf"/>
</dbReference>
<protein>
    <submittedName>
        <fullName evidence="4">3(Or 17)beta-hydroxysteroid dehydrogenase</fullName>
    </submittedName>
</protein>
<evidence type="ECO:0000313" key="5">
    <source>
        <dbReference type="Proteomes" id="UP000271227"/>
    </source>
</evidence>
<dbReference type="InterPro" id="IPR002347">
    <property type="entry name" value="SDR_fam"/>
</dbReference>
<name>A0A3M0CRE8_9PROT</name>
<organism evidence="4 5">
    <name type="scientific">Eilatimonas milleporae</name>
    <dbReference type="NCBI Taxonomy" id="911205"/>
    <lineage>
        <taxon>Bacteria</taxon>
        <taxon>Pseudomonadati</taxon>
        <taxon>Pseudomonadota</taxon>
        <taxon>Alphaproteobacteria</taxon>
        <taxon>Kordiimonadales</taxon>
        <taxon>Kordiimonadaceae</taxon>
        <taxon>Eilatimonas</taxon>
    </lineage>
</organism>
<evidence type="ECO:0000256" key="1">
    <source>
        <dbReference type="ARBA" id="ARBA00006484"/>
    </source>
</evidence>
<dbReference type="OrthoDB" id="7499742at2"/>
<evidence type="ECO:0000259" key="3">
    <source>
        <dbReference type="SMART" id="SM00822"/>
    </source>
</evidence>
<dbReference type="EMBL" id="REFR01000009">
    <property type="protein sequence ID" value="RMB12124.1"/>
    <property type="molecule type" value="Genomic_DNA"/>
</dbReference>
<dbReference type="AlphaFoldDB" id="A0A3M0CRE8"/>
<dbReference type="FunFam" id="3.40.50.720:FF:000084">
    <property type="entry name" value="Short-chain dehydrogenase reductase"/>
    <property type="match status" value="1"/>
</dbReference>
<evidence type="ECO:0000256" key="2">
    <source>
        <dbReference type="ARBA" id="ARBA00023002"/>
    </source>
</evidence>
<keyword evidence="5" id="KW-1185">Reference proteome</keyword>
<keyword evidence="2" id="KW-0560">Oxidoreductase</keyword>
<dbReference type="Gene3D" id="3.40.50.720">
    <property type="entry name" value="NAD(P)-binding Rossmann-like Domain"/>
    <property type="match status" value="1"/>
</dbReference>
<dbReference type="InterPro" id="IPR051122">
    <property type="entry name" value="SDR_DHRS6-like"/>
</dbReference>
<dbReference type="InterPro" id="IPR020904">
    <property type="entry name" value="Sc_DH/Rdtase_CS"/>
</dbReference>
<dbReference type="PRINTS" id="PR00081">
    <property type="entry name" value="GDHRDH"/>
</dbReference>
<dbReference type="PANTHER" id="PTHR43477:SF1">
    <property type="entry name" value="DIHYDROANTICAPSIN 7-DEHYDROGENASE"/>
    <property type="match status" value="1"/>
</dbReference>
<accession>A0A3M0CRE8</accession>
<dbReference type="SUPFAM" id="SSF51735">
    <property type="entry name" value="NAD(P)-binding Rossmann-fold domains"/>
    <property type="match status" value="1"/>
</dbReference>
<proteinExistence type="inferred from homology"/>
<dbReference type="SMART" id="SM00822">
    <property type="entry name" value="PKS_KR"/>
    <property type="match status" value="1"/>
</dbReference>
<dbReference type="PROSITE" id="PS00061">
    <property type="entry name" value="ADH_SHORT"/>
    <property type="match status" value="1"/>
</dbReference>
<reference evidence="4 5" key="1">
    <citation type="submission" date="2018-10" db="EMBL/GenBank/DDBJ databases">
        <title>Genomic Encyclopedia of Archaeal and Bacterial Type Strains, Phase II (KMG-II): from individual species to whole genera.</title>
        <authorList>
            <person name="Goeker M."/>
        </authorList>
    </citation>
    <scope>NUCLEOTIDE SEQUENCE [LARGE SCALE GENOMIC DNA]</scope>
    <source>
        <strain evidence="4 5">DSM 25217</strain>
    </source>
</reference>
<sequence length="255" mass="26341">MGRVDGKVALVTGAASGLGRADARLLAAEGARVFLSDVNEDQGRAAAKDIGTGATFIAHDVGDEAAWVRVMATIEDAAGGLDILVNNAGVVQLASPEDCTLADFQFANRVMSEGVFLGCKHGLRLLKKSAAASIVNMSSVASHIGYPVFFAYTAAKGAVRAMTKSIAVHCQASGYPVRCNSIHAGAIETPMVQFAQGRTDEAPQAIPESGILPPDALGTPSDVANMVLYLASDEARFVTGTEFVVDNGMLARAAS</sequence>
<evidence type="ECO:0000313" key="4">
    <source>
        <dbReference type="EMBL" id="RMB12124.1"/>
    </source>
</evidence>